<dbReference type="GO" id="GO:0019629">
    <property type="term" value="P:propionate catabolic process, 2-methylcitrate cycle"/>
    <property type="evidence" value="ECO:0007669"/>
    <property type="project" value="TreeGrafter"/>
</dbReference>
<evidence type="ECO:0000256" key="1">
    <source>
        <dbReference type="ARBA" id="ARBA00000118"/>
    </source>
</evidence>
<dbReference type="GO" id="GO:0046872">
    <property type="term" value="F:metal ion binding"/>
    <property type="evidence" value="ECO:0007669"/>
    <property type="project" value="UniProtKB-KW"/>
</dbReference>
<protein>
    <recommendedName>
        <fullName evidence="7 16">Aconitate hydratase B</fullName>
        <ecNumber evidence="5 16">4.2.1.3</ecNumber>
        <ecNumber evidence="6 16">4.2.1.99</ecNumber>
    </recommendedName>
    <alternativeName>
        <fullName evidence="16">2-methylisocitrate dehydratase</fullName>
    </alternativeName>
</protein>
<dbReference type="Gene3D" id="3.30.499.10">
    <property type="entry name" value="Aconitase, domain 3"/>
    <property type="match status" value="2"/>
</dbReference>
<dbReference type="Gene3D" id="3.40.1060.10">
    <property type="entry name" value="Aconitase, Domain 2"/>
    <property type="match status" value="1"/>
</dbReference>
<feature type="binding site" evidence="18">
    <location>
        <position position="798"/>
    </location>
    <ligand>
        <name>substrate</name>
    </ligand>
</feature>
<dbReference type="SUPFAM" id="SSF52016">
    <property type="entry name" value="LeuD/IlvD-like"/>
    <property type="match status" value="1"/>
</dbReference>
<dbReference type="NCBIfam" id="TIGR00117">
    <property type="entry name" value="acnB"/>
    <property type="match status" value="1"/>
</dbReference>
<evidence type="ECO:0000259" key="19">
    <source>
        <dbReference type="Pfam" id="PF00330"/>
    </source>
</evidence>
<evidence type="ECO:0000256" key="6">
    <source>
        <dbReference type="ARBA" id="ARBA00013250"/>
    </source>
</evidence>
<dbReference type="PANTHER" id="PTHR43160">
    <property type="entry name" value="ACONITATE HYDRATASE B"/>
    <property type="match status" value="1"/>
</dbReference>
<dbReference type="Gene3D" id="1.25.40.310">
    <property type="entry name" value="Aconitate B, HEAT-like domain"/>
    <property type="match status" value="1"/>
</dbReference>
<dbReference type="InterPro" id="IPR015929">
    <property type="entry name" value="Aconitase_B_swivel"/>
</dbReference>
<comment type="catalytic activity">
    <reaction evidence="15 16">
        <text>citrate = D-threo-isocitrate</text>
        <dbReference type="Rhea" id="RHEA:10336"/>
        <dbReference type="ChEBI" id="CHEBI:15562"/>
        <dbReference type="ChEBI" id="CHEBI:16947"/>
        <dbReference type="EC" id="4.2.1.3"/>
    </reaction>
</comment>
<sequence length="863" mass="92785">MLANYRQHVAERAALGIPPLPLNAQQVAELIELIKSPPPGEGSFLMELLTHRVPPGVDDAAKVKASFLAAVAHGDVKVELISKSTATQLLGTMVGGYNVHPLIELLDDADVGAIAAESLKKTLLMFDFFNDVALKAKDGNPHAKAVVQSWADAEWFTSRPEVASSITVTVFKVPGETNTDDLSPAPDAWSRPDIPLHSLAMLKNTRDGAAFKPEEDGKRGPIQFIEDLKKTGHLVAYVGDVVGTGSSRKSATNSVIWATGEDIPFVPNKRFGGVTLGGKIAPIFFNTQEDSGALPIEVDVSMLEMGDVVEIRPYEGKLVKAGQTIAEFNLKSDVLLDEVRAGGRINLIIGRGLTGKAREFLGLPTSTVFRLPTSPEDSGKGFTLAQKMVGRACGLPEGQGVRPGTYCEPKMTTVGSQDTTGPMTRDELKDLACLGFSADLVMQSFCHTAAYPKPVDVKTHRDLPTFISNRGGVSLRPGDGVIHSWLNRLLLPDTVGTGGDSHTRFPIGISFPAGSGLVAFGAATGVMPLDMPESVLVRFKGSMQPGVTLRDLVHAIPYYAIQQGLLTVAKQGKKNVFSGRILEIEGLPDLKVEQAFELSDASAERSAAGCTIKLDQAPVIEYLRSNVVLMKNMIADGYADKRTLERRIQAVEAWLVNPQLLEADKDAEYAAIIEIDLNELKEPVLCCPNDPDDAKLLSAVAGTKIDEAFIGSCMTNIGHFRAAARLLEGQRDIPVKLWVAPPTKMDQNELVKEGHYAAFGSAGARTEMPGCSLCMGNQAQVREGATVVSTSTRNFPNRLGKNTNVFLASAELAAIASKLGKIPTVDEYHEAMGIINRDAANVYRYMNFDQIEEYAETAKALAS</sequence>
<dbReference type="FunFam" id="1.25.40.310:FF:000001">
    <property type="entry name" value="Aconitate hydratase B"/>
    <property type="match status" value="1"/>
</dbReference>
<dbReference type="InterPro" id="IPR015928">
    <property type="entry name" value="Aconitase/3IPM_dehydase_swvl"/>
</dbReference>
<evidence type="ECO:0000256" key="7">
    <source>
        <dbReference type="ARBA" id="ARBA00019379"/>
    </source>
</evidence>
<dbReference type="GO" id="GO:0051539">
    <property type="term" value="F:4 iron, 4 sulfur cluster binding"/>
    <property type="evidence" value="ECO:0007669"/>
    <property type="project" value="UniProtKB-KW"/>
</dbReference>
<dbReference type="GO" id="GO:0003730">
    <property type="term" value="F:mRNA 3'-UTR binding"/>
    <property type="evidence" value="ECO:0007669"/>
    <property type="project" value="UniProtKB-ARBA"/>
</dbReference>
<keyword evidence="8 17" id="KW-0004">4Fe-4S</keyword>
<feature type="binding site" evidence="17">
    <location>
        <position position="774"/>
    </location>
    <ligand>
        <name>[4Fe-4S] cluster</name>
        <dbReference type="ChEBI" id="CHEBI:49883"/>
    </ligand>
</feature>
<evidence type="ECO:0000256" key="4">
    <source>
        <dbReference type="ARBA" id="ARBA00007185"/>
    </source>
</evidence>
<feature type="domain" description="Aconitase/3-isopropylmalate dehydratase large subunit alpha/beta/alpha" evidence="19">
    <location>
        <begin position="475"/>
        <end position="817"/>
    </location>
</feature>
<keyword evidence="9 16" id="KW-0816">Tricarboxylic acid cycle</keyword>
<reference evidence="22" key="1">
    <citation type="submission" date="2015-10" db="EMBL/GenBank/DDBJ databases">
        <authorList>
            <person name="Gilbert D.G."/>
        </authorList>
    </citation>
    <scope>NUCLEOTIDE SEQUENCE</scope>
    <source>
        <strain evidence="22">Phyl III-seqv23</strain>
    </source>
</reference>
<dbReference type="PATRIC" id="fig|305.106.peg.2226"/>
<keyword evidence="13 17" id="KW-0411">Iron-sulfur</keyword>
<evidence type="ECO:0000259" key="20">
    <source>
        <dbReference type="Pfam" id="PF06434"/>
    </source>
</evidence>
<keyword evidence="10 17" id="KW-0479">Metal-binding</keyword>
<evidence type="ECO:0000256" key="16">
    <source>
        <dbReference type="PIRNR" id="PIRNR036687"/>
    </source>
</evidence>
<dbReference type="CDD" id="cd01576">
    <property type="entry name" value="AcnB_Swivel"/>
    <property type="match status" value="1"/>
</dbReference>
<keyword evidence="14 16" id="KW-0456">Lyase</keyword>
<dbReference type="GO" id="GO:0047456">
    <property type="term" value="F:2-methylisocitrate dehydratase activity"/>
    <property type="evidence" value="ECO:0007669"/>
    <property type="project" value="UniProtKB-EC"/>
</dbReference>
<dbReference type="InterPro" id="IPR036288">
    <property type="entry name" value="Aconitase_B_HEAT-like_dom_sf"/>
</dbReference>
<dbReference type="InterPro" id="IPR050926">
    <property type="entry name" value="Aconitase/IPM_isomerase"/>
</dbReference>
<dbReference type="FunFam" id="3.20.19.10:FF:000004">
    <property type="entry name" value="Aconitate hydratase B"/>
    <property type="match status" value="1"/>
</dbReference>
<comment type="pathway">
    <text evidence="3">Organic acid metabolism; propanoate degradation.</text>
</comment>
<evidence type="ECO:0000256" key="11">
    <source>
        <dbReference type="ARBA" id="ARBA00022884"/>
    </source>
</evidence>
<dbReference type="UniPathway" id="UPA00223">
    <property type="reaction ID" value="UER00718"/>
</dbReference>
<dbReference type="GO" id="GO:0003994">
    <property type="term" value="F:aconitate hydratase activity"/>
    <property type="evidence" value="ECO:0007669"/>
    <property type="project" value="UniProtKB-EC"/>
</dbReference>
<evidence type="ECO:0000256" key="12">
    <source>
        <dbReference type="ARBA" id="ARBA00023004"/>
    </source>
</evidence>
<dbReference type="PROSITE" id="PS01244">
    <property type="entry name" value="ACONITASE_2"/>
    <property type="match status" value="1"/>
</dbReference>
<accession>A0A0S4TQ10</accession>
<gene>
    <name evidence="22" type="primary">acnB</name>
    <name evidence="22" type="ORF">RUN39_v1_180002</name>
</gene>
<dbReference type="EC" id="4.2.1.3" evidence="5 16"/>
<dbReference type="NCBIfam" id="NF006690">
    <property type="entry name" value="PRK09238.1"/>
    <property type="match status" value="1"/>
</dbReference>
<feature type="binding site" evidence="18">
    <location>
        <begin position="417"/>
        <end position="419"/>
    </location>
    <ligand>
        <name>substrate</name>
    </ligand>
</feature>
<keyword evidence="12 17" id="KW-0408">Iron</keyword>
<organism evidence="22">
    <name type="scientific">Ralstonia solanacearum</name>
    <name type="common">Pseudomonas solanacearum</name>
    <dbReference type="NCBI Taxonomy" id="305"/>
    <lineage>
        <taxon>Bacteria</taxon>
        <taxon>Pseudomonadati</taxon>
        <taxon>Pseudomonadota</taxon>
        <taxon>Betaproteobacteria</taxon>
        <taxon>Burkholderiales</taxon>
        <taxon>Burkholderiaceae</taxon>
        <taxon>Ralstonia</taxon>
        <taxon>Ralstonia solanacearum species complex</taxon>
    </lineage>
</organism>
<evidence type="ECO:0000256" key="8">
    <source>
        <dbReference type="ARBA" id="ARBA00022485"/>
    </source>
</evidence>
<dbReference type="InterPro" id="IPR004406">
    <property type="entry name" value="Aconitase_B"/>
</dbReference>
<dbReference type="Pfam" id="PF11791">
    <property type="entry name" value="Aconitase_B_N"/>
    <property type="match status" value="1"/>
</dbReference>
<dbReference type="FunFam" id="3.30.499.10:FF:000008">
    <property type="entry name" value="Aconitate hydratase B"/>
    <property type="match status" value="1"/>
</dbReference>
<dbReference type="SUPFAM" id="SSF53732">
    <property type="entry name" value="Aconitase iron-sulfur domain"/>
    <property type="match status" value="1"/>
</dbReference>
<dbReference type="InterPro" id="IPR036008">
    <property type="entry name" value="Aconitase_4Fe-4S_dom"/>
</dbReference>
<dbReference type="GO" id="GO:0006099">
    <property type="term" value="P:tricarboxylic acid cycle"/>
    <property type="evidence" value="ECO:0007669"/>
    <property type="project" value="UniProtKB-UniPathway"/>
</dbReference>
<name>A0A0S4TQ10_RALSL</name>
<comment type="catalytic activity">
    <reaction evidence="1 16">
        <text>(2S,3R)-3-hydroxybutane-1,2,3-tricarboxylate = 2-methyl-cis-aconitate + H2O</text>
        <dbReference type="Rhea" id="RHEA:17941"/>
        <dbReference type="ChEBI" id="CHEBI:15377"/>
        <dbReference type="ChEBI" id="CHEBI:57429"/>
        <dbReference type="ChEBI" id="CHEBI:57872"/>
        <dbReference type="EC" id="4.2.1.99"/>
    </reaction>
</comment>
<dbReference type="SUPFAM" id="SSF74778">
    <property type="entry name" value="Aconitase B, N-terminal domain"/>
    <property type="match status" value="1"/>
</dbReference>
<comment type="cofactor">
    <cofactor evidence="17">
        <name>[4Fe-4S] cluster</name>
        <dbReference type="ChEBI" id="CHEBI:49883"/>
    </cofactor>
    <text evidence="17">Binds 1 [4Fe-4S] cluster per subunit.</text>
</comment>
<evidence type="ECO:0000256" key="10">
    <source>
        <dbReference type="ARBA" id="ARBA00022723"/>
    </source>
</evidence>
<dbReference type="InterPro" id="IPR018136">
    <property type="entry name" value="Aconitase_4Fe-4S_BS"/>
</dbReference>
<evidence type="ECO:0000256" key="2">
    <source>
        <dbReference type="ARBA" id="ARBA00004717"/>
    </source>
</evidence>
<dbReference type="PIRSF" id="PIRSF036687">
    <property type="entry name" value="AcnB"/>
    <property type="match status" value="1"/>
</dbReference>
<dbReference type="Gene3D" id="3.20.19.10">
    <property type="entry name" value="Aconitase, domain 4"/>
    <property type="match status" value="1"/>
</dbReference>
<evidence type="ECO:0000259" key="21">
    <source>
        <dbReference type="Pfam" id="PF11791"/>
    </source>
</evidence>
<evidence type="ECO:0000256" key="13">
    <source>
        <dbReference type="ARBA" id="ARBA00023014"/>
    </source>
</evidence>
<evidence type="ECO:0000256" key="5">
    <source>
        <dbReference type="ARBA" id="ARBA00012926"/>
    </source>
</evidence>
<proteinExistence type="inferred from homology"/>
<dbReference type="GO" id="GO:0005829">
    <property type="term" value="C:cytosol"/>
    <property type="evidence" value="ECO:0007669"/>
    <property type="project" value="InterPro"/>
</dbReference>
<feature type="binding site" evidence="18">
    <location>
        <position position="501"/>
    </location>
    <ligand>
        <name>substrate</name>
    </ligand>
</feature>
<feature type="binding site" evidence="18">
    <location>
        <position position="191"/>
    </location>
    <ligand>
        <name>substrate</name>
    </ligand>
</feature>
<feature type="binding site" evidence="17">
    <location>
        <position position="713"/>
    </location>
    <ligand>
        <name>[4Fe-4S] cluster</name>
        <dbReference type="ChEBI" id="CHEBI:49883"/>
    </ligand>
</feature>
<comment type="similarity">
    <text evidence="4 16">Belongs to the aconitase/IPM isomerase family.</text>
</comment>
<evidence type="ECO:0000313" key="22">
    <source>
        <dbReference type="EMBL" id="CUV11613.1"/>
    </source>
</evidence>
<dbReference type="InterPro" id="IPR015933">
    <property type="entry name" value="Aconitase_B_HEAT-like_dom"/>
</dbReference>
<evidence type="ECO:0000256" key="17">
    <source>
        <dbReference type="PIRSR" id="PIRSR036687-1"/>
    </source>
</evidence>
<dbReference type="CDD" id="cd01581">
    <property type="entry name" value="AcnB"/>
    <property type="match status" value="1"/>
</dbReference>
<dbReference type="Pfam" id="PF06434">
    <property type="entry name" value="Aconitase_2_N"/>
    <property type="match status" value="1"/>
</dbReference>
<dbReference type="EMBL" id="LN899819">
    <property type="protein sequence ID" value="CUV11613.1"/>
    <property type="molecule type" value="Genomic_DNA"/>
</dbReference>
<dbReference type="EC" id="4.2.1.99" evidence="6 16"/>
<keyword evidence="11" id="KW-0694">RNA-binding</keyword>
<evidence type="ECO:0000256" key="18">
    <source>
        <dbReference type="PIRSR" id="PIRSR036687-2"/>
    </source>
</evidence>
<dbReference type="PROSITE" id="PS00450">
    <property type="entry name" value="ACONITASE_1"/>
    <property type="match status" value="1"/>
</dbReference>
<feature type="domain" description="Aconitase B HEAT-like" evidence="21">
    <location>
        <begin position="4"/>
        <end position="156"/>
    </location>
</feature>
<evidence type="ECO:0000256" key="15">
    <source>
        <dbReference type="ARBA" id="ARBA00023501"/>
    </source>
</evidence>
<feature type="domain" description="Aconitase B swivel" evidence="20">
    <location>
        <begin position="168"/>
        <end position="382"/>
    </location>
</feature>
<comment type="pathway">
    <text evidence="2 16">Carbohydrate metabolism; tricarboxylic acid cycle; isocitrate from oxaloacetate: step 2/2.</text>
</comment>
<evidence type="ECO:0000256" key="9">
    <source>
        <dbReference type="ARBA" id="ARBA00022532"/>
    </source>
</evidence>
<feature type="binding site" evidence="17">
    <location>
        <position position="771"/>
    </location>
    <ligand>
        <name>[4Fe-4S] cluster</name>
        <dbReference type="ChEBI" id="CHEBI:49883"/>
    </ligand>
</feature>
<dbReference type="UniPathway" id="UPA00946"/>
<dbReference type="FunFam" id="3.30.499.10:FF:000001">
    <property type="entry name" value="Aconitate hydratase B"/>
    <property type="match status" value="1"/>
</dbReference>
<feature type="binding site" evidence="18">
    <location>
        <begin position="246"/>
        <end position="248"/>
    </location>
    <ligand>
        <name>substrate</name>
    </ligand>
</feature>
<dbReference type="PANTHER" id="PTHR43160:SF4">
    <property type="entry name" value="ACONITATE HYDRATASE B"/>
    <property type="match status" value="1"/>
</dbReference>
<evidence type="ECO:0000256" key="14">
    <source>
        <dbReference type="ARBA" id="ARBA00023239"/>
    </source>
</evidence>
<dbReference type="Pfam" id="PF00330">
    <property type="entry name" value="Aconitase"/>
    <property type="match status" value="1"/>
</dbReference>
<dbReference type="InterPro" id="IPR001030">
    <property type="entry name" value="Acoase/IPM_deHydtase_lsu_aba"/>
</dbReference>
<evidence type="ECO:0000256" key="3">
    <source>
        <dbReference type="ARBA" id="ARBA00005026"/>
    </source>
</evidence>
<dbReference type="AlphaFoldDB" id="A0A0S4TQ10"/>
<dbReference type="InterPro" id="IPR015931">
    <property type="entry name" value="Acnase/IPM_dHydase_lsu_aba_1/3"/>
</dbReference>
<feature type="binding site" evidence="18">
    <location>
        <position position="793"/>
    </location>
    <ligand>
        <name>substrate</name>
    </ligand>
</feature>
<dbReference type="InterPro" id="IPR015932">
    <property type="entry name" value="Aconitase_dom2"/>
</dbReference>